<dbReference type="SUPFAM" id="SSF56235">
    <property type="entry name" value="N-terminal nucleophile aminohydrolases (Ntn hydrolases)"/>
    <property type="match status" value="1"/>
</dbReference>
<protein>
    <recommendedName>
        <fullName evidence="5">Glutamine amidotransferase type-2 domain-containing protein</fullName>
    </recommendedName>
</protein>
<dbReference type="OrthoDB" id="10252281at2759"/>
<keyword evidence="3" id="KW-0315">Glutamine amidotransferase</keyword>
<evidence type="ECO:0000256" key="2">
    <source>
        <dbReference type="ARBA" id="ARBA00022888"/>
    </source>
</evidence>
<evidence type="ECO:0000256" key="1">
    <source>
        <dbReference type="ARBA" id="ARBA00022605"/>
    </source>
</evidence>
<feature type="region of interest" description="Disordered" evidence="4">
    <location>
        <begin position="572"/>
        <end position="591"/>
    </location>
</feature>
<dbReference type="GO" id="GO:0006529">
    <property type="term" value="P:asparagine biosynthetic process"/>
    <property type="evidence" value="ECO:0007669"/>
    <property type="project" value="UniProtKB-KW"/>
</dbReference>
<dbReference type="PANTHER" id="PTHR45937:SF1">
    <property type="entry name" value="ASPARAGINE SYNTHETASE DOMAIN-CONTAINING PROTEIN 1"/>
    <property type="match status" value="1"/>
</dbReference>
<dbReference type="EMBL" id="MU151051">
    <property type="protein sequence ID" value="KAF9454906.1"/>
    <property type="molecule type" value="Genomic_DNA"/>
</dbReference>
<evidence type="ECO:0000313" key="6">
    <source>
        <dbReference type="EMBL" id="KAF9454906.1"/>
    </source>
</evidence>
<keyword evidence="7" id="KW-1185">Reference proteome</keyword>
<reference evidence="6" key="1">
    <citation type="submission" date="2020-11" db="EMBL/GenBank/DDBJ databases">
        <authorList>
            <consortium name="DOE Joint Genome Institute"/>
            <person name="Ahrendt S."/>
            <person name="Riley R."/>
            <person name="Andreopoulos W."/>
            <person name="Labutti K."/>
            <person name="Pangilinan J."/>
            <person name="Ruiz-Duenas F.J."/>
            <person name="Barrasa J.M."/>
            <person name="Sanchez-Garcia M."/>
            <person name="Camarero S."/>
            <person name="Miyauchi S."/>
            <person name="Serrano A."/>
            <person name="Linde D."/>
            <person name="Babiker R."/>
            <person name="Drula E."/>
            <person name="Ayuso-Fernandez I."/>
            <person name="Pacheco R."/>
            <person name="Padilla G."/>
            <person name="Ferreira P."/>
            <person name="Barriuso J."/>
            <person name="Kellner H."/>
            <person name="Castanera R."/>
            <person name="Alfaro M."/>
            <person name="Ramirez L."/>
            <person name="Pisabarro A.G."/>
            <person name="Kuo A."/>
            <person name="Tritt A."/>
            <person name="Lipzen A."/>
            <person name="He G."/>
            <person name="Yan M."/>
            <person name="Ng V."/>
            <person name="Cullen D."/>
            <person name="Martin F."/>
            <person name="Rosso M.-N."/>
            <person name="Henrissat B."/>
            <person name="Hibbett D."/>
            <person name="Martinez A.T."/>
            <person name="Grigoriev I.V."/>
        </authorList>
    </citation>
    <scope>NUCLEOTIDE SEQUENCE</scope>
    <source>
        <strain evidence="6">MF-IS2</strain>
    </source>
</reference>
<dbReference type="InterPro" id="IPR014729">
    <property type="entry name" value="Rossmann-like_a/b/a_fold"/>
</dbReference>
<organism evidence="6 7">
    <name type="scientific">Macrolepiota fuliginosa MF-IS2</name>
    <dbReference type="NCBI Taxonomy" id="1400762"/>
    <lineage>
        <taxon>Eukaryota</taxon>
        <taxon>Fungi</taxon>
        <taxon>Dikarya</taxon>
        <taxon>Basidiomycota</taxon>
        <taxon>Agaricomycotina</taxon>
        <taxon>Agaricomycetes</taxon>
        <taxon>Agaricomycetidae</taxon>
        <taxon>Agaricales</taxon>
        <taxon>Agaricineae</taxon>
        <taxon>Agaricaceae</taxon>
        <taxon>Macrolepiota</taxon>
    </lineage>
</organism>
<feature type="domain" description="Glutamine amidotransferase type-2" evidence="5">
    <location>
        <begin position="9"/>
        <end position="202"/>
    </location>
</feature>
<feature type="compositionally biased region" description="Basic and acidic residues" evidence="4">
    <location>
        <begin position="579"/>
        <end position="591"/>
    </location>
</feature>
<keyword evidence="2" id="KW-0061">Asparagine biosynthesis</keyword>
<dbReference type="PANTHER" id="PTHR45937">
    <property type="entry name" value="ASPARAGINE SYNTHETASE DOMAIN-CONTAINING PROTEIN 1"/>
    <property type="match status" value="1"/>
</dbReference>
<dbReference type="InterPro" id="IPR029055">
    <property type="entry name" value="Ntn_hydrolases_N"/>
</dbReference>
<dbReference type="InterPro" id="IPR001962">
    <property type="entry name" value="Asn_synthase"/>
</dbReference>
<dbReference type="Gene3D" id="3.60.20.10">
    <property type="entry name" value="Glutamine Phosphoribosylpyrophosphate, subunit 1, domain 1"/>
    <property type="match status" value="1"/>
</dbReference>
<dbReference type="CDD" id="cd01991">
    <property type="entry name" value="Asn_synthase_B_C"/>
    <property type="match status" value="1"/>
</dbReference>
<name>A0A9P5XT25_9AGAR</name>
<evidence type="ECO:0000313" key="7">
    <source>
        <dbReference type="Proteomes" id="UP000807342"/>
    </source>
</evidence>
<comment type="caution">
    <text evidence="6">The sequence shown here is derived from an EMBL/GenBank/DDBJ whole genome shotgun (WGS) entry which is preliminary data.</text>
</comment>
<dbReference type="InterPro" id="IPR017932">
    <property type="entry name" value="GATase_2_dom"/>
</dbReference>
<dbReference type="SUPFAM" id="SSF52402">
    <property type="entry name" value="Adenine nucleotide alpha hydrolases-like"/>
    <property type="match status" value="1"/>
</dbReference>
<dbReference type="GO" id="GO:0004066">
    <property type="term" value="F:asparagine synthase (glutamine-hydrolyzing) activity"/>
    <property type="evidence" value="ECO:0007669"/>
    <property type="project" value="InterPro"/>
</dbReference>
<dbReference type="PROSITE" id="PS51278">
    <property type="entry name" value="GATASE_TYPE_2"/>
    <property type="match status" value="1"/>
</dbReference>
<evidence type="ECO:0000256" key="4">
    <source>
        <dbReference type="SAM" id="MobiDB-lite"/>
    </source>
</evidence>
<dbReference type="AlphaFoldDB" id="A0A9P5XT25"/>
<keyword evidence="1" id="KW-0028">Amino-acid biosynthesis</keyword>
<dbReference type="Pfam" id="PF00733">
    <property type="entry name" value="Asn_synthase"/>
    <property type="match status" value="1"/>
</dbReference>
<gene>
    <name evidence="6" type="ORF">P691DRAFT_799912</name>
</gene>
<dbReference type="InterPro" id="IPR051857">
    <property type="entry name" value="Asn_synthetase_domain"/>
</dbReference>
<dbReference type="Gene3D" id="3.40.50.620">
    <property type="entry name" value="HUPs"/>
    <property type="match status" value="1"/>
</dbReference>
<proteinExistence type="predicted"/>
<sequence>MCGICVSLCGAQDLLPPSEKSELAQALEHLKATNATRGPDRQNGIRTVISPQPFAASGQQDLILDCFASELQLRGKAAITQPHAQNGTILCWNGEIFDGLEVLAHENDGAKLFQEMCGADGGDGVAELLGRIEGPYAFAFYHAPSQSLYFGRDPLGRRSLLVHRPTTREPYFVLSSVSNGAENDPFLFEEVDTGFIFCVRLSDAMSSNLGADFESRIHTIPRASCKSNRELPYAILAQVKKDIPGEDIPGVASLDIVPDYLQASVDRLIAELDKSVQLQVQYIPPRNPDEARVAILFSGGIDSTALCYFADRHIPKDEPIDLLNVAFENPRKIKVQIEGNTGALPKHLKRERKKPQLNGHATQYDTSYMVPDRLSGLEELEELRRVCPGRAWNFVEVNVPYDETQEAKPLVESTMFPSRTVMDLSLALALWFASRGIGIIKSTPEAEPKPYTSTARVLLNGLGSDELLGGYGRHRSAFNSGGWPAVVDELQLEIDRIPMRNLGRDDRIISSHGKETRHPFLSLDLVAFLATLPVYHKMDPRLQVGLGDKLLLRLAMKKVGLDLASSRKKRAMQFGSHSARMEGERRGDVPL</sequence>
<evidence type="ECO:0000256" key="3">
    <source>
        <dbReference type="ARBA" id="ARBA00022962"/>
    </source>
</evidence>
<accession>A0A9P5XT25</accession>
<evidence type="ECO:0000259" key="5">
    <source>
        <dbReference type="PROSITE" id="PS51278"/>
    </source>
</evidence>
<dbReference type="Proteomes" id="UP000807342">
    <property type="component" value="Unassembled WGS sequence"/>
</dbReference>